<name>A0A0A8ZRX8_ARUDO</name>
<dbReference type="EMBL" id="GBRH01257432">
    <property type="protein sequence ID" value="JAD40463.1"/>
    <property type="molecule type" value="Transcribed_RNA"/>
</dbReference>
<protein>
    <submittedName>
        <fullName evidence="1">Uncharacterized protein</fullName>
    </submittedName>
</protein>
<organism evidence="1">
    <name type="scientific">Arundo donax</name>
    <name type="common">Giant reed</name>
    <name type="synonym">Donax arundinaceus</name>
    <dbReference type="NCBI Taxonomy" id="35708"/>
    <lineage>
        <taxon>Eukaryota</taxon>
        <taxon>Viridiplantae</taxon>
        <taxon>Streptophyta</taxon>
        <taxon>Embryophyta</taxon>
        <taxon>Tracheophyta</taxon>
        <taxon>Spermatophyta</taxon>
        <taxon>Magnoliopsida</taxon>
        <taxon>Liliopsida</taxon>
        <taxon>Poales</taxon>
        <taxon>Poaceae</taxon>
        <taxon>PACMAD clade</taxon>
        <taxon>Arundinoideae</taxon>
        <taxon>Arundineae</taxon>
        <taxon>Arundo</taxon>
    </lineage>
</organism>
<sequence>MRFNMLPMGIQIFCYDRFDATSMLNTQSRTQYLVSSKTWMVKFWWRALLFFFWERSNYAVNFELLML</sequence>
<evidence type="ECO:0000313" key="1">
    <source>
        <dbReference type="EMBL" id="JAD40463.1"/>
    </source>
</evidence>
<reference evidence="1" key="1">
    <citation type="submission" date="2014-09" db="EMBL/GenBank/DDBJ databases">
        <authorList>
            <person name="Magalhaes I.L.F."/>
            <person name="Oliveira U."/>
            <person name="Santos F.R."/>
            <person name="Vidigal T.H.D.A."/>
            <person name="Brescovit A.D."/>
            <person name="Santos A.J."/>
        </authorList>
    </citation>
    <scope>NUCLEOTIDE SEQUENCE</scope>
    <source>
        <tissue evidence="1">Shoot tissue taken approximately 20 cm above the soil surface</tissue>
    </source>
</reference>
<accession>A0A0A8ZRX8</accession>
<dbReference type="AlphaFoldDB" id="A0A0A8ZRX8"/>
<reference evidence="1" key="2">
    <citation type="journal article" date="2015" name="Data Brief">
        <title>Shoot transcriptome of the giant reed, Arundo donax.</title>
        <authorList>
            <person name="Barrero R.A."/>
            <person name="Guerrero F.D."/>
            <person name="Moolhuijzen P."/>
            <person name="Goolsby J.A."/>
            <person name="Tidwell J."/>
            <person name="Bellgard S.E."/>
            <person name="Bellgard M.I."/>
        </authorList>
    </citation>
    <scope>NUCLEOTIDE SEQUENCE</scope>
    <source>
        <tissue evidence="1">Shoot tissue taken approximately 20 cm above the soil surface</tissue>
    </source>
</reference>
<proteinExistence type="predicted"/>